<sequence>MTTKDHVADANSKTFVPSLHISNDQYSNLDLNSFHHSSSQNTSLLKDNVSKKYETPFDCLYSPKKGNDKMWNKLNGFSENMQHSTLNNFKNDIFEKRWKAVEEDESSSTNSSTLSLHIAAYENFNEATNDDIASIQQQQQLSSIEFPRQQDSECRESEVMKFKSSQKLLNPNEASARNVAQKSSNLSKKQNNKGKKQPSESLLKHPGYAQLNPNIKVVAPGKGKNKVHPTLTAYDCRYQLHNSNVISGTRHWRCLSNYKGKKCTGKIQTITNSLNETSITQEPYDHFRHCSAINYGQILSNPFKELSNSLSQCSQINSADNKTNDELPLSVVEPDLSTDFSPPPTDLNSSSINSDSVGSQINTSELNLIDFCPDRYVANFRGSISPARAFDGDLIDFSSLSSMSGQDAFESEENLYEELPPRQKNVRELFEERQTTIKKLEYYLSKSKEYTIEESKRINIEVELIEECLNVIVPVYPENWKVTYQQGSNKKIVIRKGYIYKNFNDGGNDYRCTFGFCGAYITVDDSGILIDCSFSDHYHAGTEEFTEDEPLPPATSLILPKVFTNGDSRGKFPKIMELLDQTRNDLNKWRSRLQLCYINVEILYQLMDDLQPYECLNIGKETKNRIKTALLNSKNILKCVRLDKISK</sequence>
<dbReference type="WBParaSite" id="ES5_v2.g17622.t1">
    <property type="protein sequence ID" value="ES5_v2.g17622.t1"/>
    <property type="gene ID" value="ES5_v2.g17622"/>
</dbReference>
<reference evidence="2" key="1">
    <citation type="submission" date="2022-11" db="UniProtKB">
        <authorList>
            <consortium name="WormBaseParasite"/>
        </authorList>
    </citation>
    <scope>IDENTIFICATION</scope>
</reference>
<accession>A0AC34FK07</accession>
<proteinExistence type="predicted"/>
<name>A0AC34FK07_9BILA</name>
<evidence type="ECO:0000313" key="1">
    <source>
        <dbReference type="Proteomes" id="UP000887579"/>
    </source>
</evidence>
<protein>
    <submittedName>
        <fullName evidence="2">FLYWCH-type domain-containing protein</fullName>
    </submittedName>
</protein>
<organism evidence="1 2">
    <name type="scientific">Panagrolaimus sp. ES5</name>
    <dbReference type="NCBI Taxonomy" id="591445"/>
    <lineage>
        <taxon>Eukaryota</taxon>
        <taxon>Metazoa</taxon>
        <taxon>Ecdysozoa</taxon>
        <taxon>Nematoda</taxon>
        <taxon>Chromadorea</taxon>
        <taxon>Rhabditida</taxon>
        <taxon>Tylenchina</taxon>
        <taxon>Panagrolaimomorpha</taxon>
        <taxon>Panagrolaimoidea</taxon>
        <taxon>Panagrolaimidae</taxon>
        <taxon>Panagrolaimus</taxon>
    </lineage>
</organism>
<dbReference type="Proteomes" id="UP000887579">
    <property type="component" value="Unplaced"/>
</dbReference>
<evidence type="ECO:0000313" key="2">
    <source>
        <dbReference type="WBParaSite" id="ES5_v2.g17622.t1"/>
    </source>
</evidence>